<reference evidence="1" key="1">
    <citation type="submission" date="2020-08" db="EMBL/GenBank/DDBJ databases">
        <title>Multicomponent nature underlies the extraordinary mechanical properties of spider dragline silk.</title>
        <authorList>
            <person name="Kono N."/>
            <person name="Nakamura H."/>
            <person name="Mori M."/>
            <person name="Yoshida Y."/>
            <person name="Ohtoshi R."/>
            <person name="Malay A.D."/>
            <person name="Moran D.A.P."/>
            <person name="Tomita M."/>
            <person name="Numata K."/>
            <person name="Arakawa K."/>
        </authorList>
    </citation>
    <scope>NUCLEOTIDE SEQUENCE</scope>
</reference>
<organism evidence="1 2">
    <name type="scientific">Trichonephila inaurata madagascariensis</name>
    <dbReference type="NCBI Taxonomy" id="2747483"/>
    <lineage>
        <taxon>Eukaryota</taxon>
        <taxon>Metazoa</taxon>
        <taxon>Ecdysozoa</taxon>
        <taxon>Arthropoda</taxon>
        <taxon>Chelicerata</taxon>
        <taxon>Arachnida</taxon>
        <taxon>Araneae</taxon>
        <taxon>Araneomorphae</taxon>
        <taxon>Entelegynae</taxon>
        <taxon>Araneoidea</taxon>
        <taxon>Nephilidae</taxon>
        <taxon>Trichonephila</taxon>
        <taxon>Trichonephila inaurata</taxon>
    </lineage>
</organism>
<name>A0A8X6WTW5_9ARAC</name>
<sequence>MFKNCRKEDLRIVALELGQTVAEKVTIVELIETIKQNKYFNENVEFVKELIQFKIVDNKESEEGRKKSEEDRNNIVETRFREMELEFVRLHVRVN</sequence>
<evidence type="ECO:0000313" key="1">
    <source>
        <dbReference type="EMBL" id="GFY41392.1"/>
    </source>
</evidence>
<gene>
    <name evidence="1" type="ORF">TNIN_301891</name>
</gene>
<accession>A0A8X6WTW5</accession>
<keyword evidence="2" id="KW-1185">Reference proteome</keyword>
<dbReference type="OrthoDB" id="6434851at2759"/>
<evidence type="ECO:0000313" key="2">
    <source>
        <dbReference type="Proteomes" id="UP000886998"/>
    </source>
</evidence>
<comment type="caution">
    <text evidence="1">The sequence shown here is derived from an EMBL/GenBank/DDBJ whole genome shotgun (WGS) entry which is preliminary data.</text>
</comment>
<proteinExistence type="predicted"/>
<protein>
    <submittedName>
        <fullName evidence="1">Uncharacterized protein</fullName>
    </submittedName>
</protein>
<dbReference type="AlphaFoldDB" id="A0A8X6WTW5"/>
<dbReference type="Proteomes" id="UP000886998">
    <property type="component" value="Unassembled WGS sequence"/>
</dbReference>
<dbReference type="EMBL" id="BMAV01002478">
    <property type="protein sequence ID" value="GFY41392.1"/>
    <property type="molecule type" value="Genomic_DNA"/>
</dbReference>